<evidence type="ECO:0000256" key="5">
    <source>
        <dbReference type="ARBA" id="ARBA00022553"/>
    </source>
</evidence>
<feature type="region of interest" description="Disordered" evidence="15">
    <location>
        <begin position="526"/>
        <end position="555"/>
    </location>
</feature>
<reference evidence="19" key="1">
    <citation type="submission" date="2006-06" db="EMBL/GenBank/DDBJ databases">
        <title>Complete sequence of chromosome of Mycobacterium sp. MCS.</title>
        <authorList>
            <consortium name="US DOE Joint Genome Institute"/>
            <person name="Copeland A."/>
            <person name="Lucas S."/>
            <person name="Lapidus A."/>
            <person name="Barry K."/>
            <person name="Detter J.C."/>
            <person name="Glavina del Rio T."/>
            <person name="Hammon N."/>
            <person name="Israni S."/>
            <person name="Dalin E."/>
            <person name="Tice H."/>
            <person name="Pitluck S."/>
            <person name="Martinez M."/>
            <person name="Schmutz J."/>
            <person name="Larimer F."/>
            <person name="Land M."/>
            <person name="Hauser L."/>
            <person name="Kyrpides N."/>
            <person name="Kim E."/>
            <person name="Miller C.D."/>
            <person name="Hughes J.E."/>
            <person name="Anderson A.J."/>
            <person name="Sims R.C."/>
            <person name="Richardson P."/>
        </authorList>
    </citation>
    <scope>NUCLEOTIDE SEQUENCE [LARGE SCALE GENOMIC DNA]</scope>
    <source>
        <strain evidence="19">MCS</strain>
    </source>
</reference>
<evidence type="ECO:0000256" key="10">
    <source>
        <dbReference type="ARBA" id="ARBA00022840"/>
    </source>
</evidence>
<dbReference type="CDD" id="cd00075">
    <property type="entry name" value="HATPase"/>
    <property type="match status" value="1"/>
</dbReference>
<keyword evidence="10" id="KW-0067">ATP-binding</keyword>
<evidence type="ECO:0000259" key="18">
    <source>
        <dbReference type="PROSITE" id="PS50885"/>
    </source>
</evidence>
<keyword evidence="5" id="KW-0597">Phosphoprotein</keyword>
<dbReference type="InterPro" id="IPR005467">
    <property type="entry name" value="His_kinase_dom"/>
</dbReference>
<evidence type="ECO:0000256" key="12">
    <source>
        <dbReference type="ARBA" id="ARBA00023012"/>
    </source>
</evidence>
<dbReference type="InterPro" id="IPR003660">
    <property type="entry name" value="HAMP_dom"/>
</dbReference>
<dbReference type="SMART" id="SM00388">
    <property type="entry name" value="HisKA"/>
    <property type="match status" value="1"/>
</dbReference>
<dbReference type="InterPro" id="IPR003594">
    <property type="entry name" value="HATPase_dom"/>
</dbReference>
<dbReference type="SUPFAM" id="SSF158472">
    <property type="entry name" value="HAMP domain-like"/>
    <property type="match status" value="1"/>
</dbReference>
<dbReference type="PANTHER" id="PTHR43547:SF2">
    <property type="entry name" value="HYBRID SIGNAL TRANSDUCTION HISTIDINE KINASE C"/>
    <property type="match status" value="1"/>
</dbReference>
<evidence type="ECO:0000259" key="17">
    <source>
        <dbReference type="PROSITE" id="PS50109"/>
    </source>
</evidence>
<evidence type="ECO:0000256" key="7">
    <source>
        <dbReference type="ARBA" id="ARBA00022692"/>
    </source>
</evidence>
<dbReference type="EMBL" id="CP000384">
    <property type="protein sequence ID" value="ABG07460.1"/>
    <property type="molecule type" value="Genomic_DNA"/>
</dbReference>
<dbReference type="InterPro" id="IPR036890">
    <property type="entry name" value="HATPase_C_sf"/>
</dbReference>
<keyword evidence="11 16" id="KW-1133">Transmembrane helix</keyword>
<dbReference type="NCBIfam" id="NF040691">
    <property type="entry name" value="MtrAB_MtrB"/>
    <property type="match status" value="1"/>
</dbReference>
<dbReference type="EC" id="2.7.13.3" evidence="3"/>
<protein>
    <recommendedName>
        <fullName evidence="14">Sensor histidine kinase MtrB</fullName>
        <ecNumber evidence="3">2.7.13.3</ecNumber>
    </recommendedName>
</protein>
<evidence type="ECO:0000256" key="13">
    <source>
        <dbReference type="ARBA" id="ARBA00023136"/>
    </source>
</evidence>
<evidence type="ECO:0000256" key="15">
    <source>
        <dbReference type="SAM" id="MobiDB-lite"/>
    </source>
</evidence>
<evidence type="ECO:0000256" key="11">
    <source>
        <dbReference type="ARBA" id="ARBA00022989"/>
    </source>
</evidence>
<dbReference type="GO" id="GO:0000155">
    <property type="term" value="F:phosphorelay sensor kinase activity"/>
    <property type="evidence" value="ECO:0007669"/>
    <property type="project" value="InterPro"/>
</dbReference>
<dbReference type="InterPro" id="IPR047669">
    <property type="entry name" value="MtrAB_MtrB"/>
</dbReference>
<evidence type="ECO:0000256" key="6">
    <source>
        <dbReference type="ARBA" id="ARBA00022679"/>
    </source>
</evidence>
<gene>
    <name evidence="19" type="ordered locus">Mmcs_1348</name>
</gene>
<dbReference type="Gene3D" id="1.10.287.130">
    <property type="match status" value="1"/>
</dbReference>
<dbReference type="CDD" id="cd06225">
    <property type="entry name" value="HAMP"/>
    <property type="match status" value="1"/>
</dbReference>
<evidence type="ECO:0000256" key="9">
    <source>
        <dbReference type="ARBA" id="ARBA00022777"/>
    </source>
</evidence>
<evidence type="ECO:0000256" key="4">
    <source>
        <dbReference type="ARBA" id="ARBA00022475"/>
    </source>
</evidence>
<proteinExistence type="predicted"/>
<evidence type="ECO:0000256" key="2">
    <source>
        <dbReference type="ARBA" id="ARBA00004651"/>
    </source>
</evidence>
<evidence type="ECO:0000256" key="1">
    <source>
        <dbReference type="ARBA" id="ARBA00000085"/>
    </source>
</evidence>
<evidence type="ECO:0000256" key="16">
    <source>
        <dbReference type="SAM" id="Phobius"/>
    </source>
</evidence>
<dbReference type="GO" id="GO:0005886">
    <property type="term" value="C:plasma membrane"/>
    <property type="evidence" value="ECO:0007669"/>
    <property type="project" value="UniProtKB-SubCell"/>
</dbReference>
<keyword evidence="13 16" id="KW-0472">Membrane</keyword>
<name>A0A5Q5BH23_MYCSS</name>
<dbReference type="Gene3D" id="6.10.340.10">
    <property type="match status" value="1"/>
</dbReference>
<dbReference type="AlphaFoldDB" id="A0A5Q5BH23"/>
<keyword evidence="8" id="KW-0547">Nucleotide-binding</keyword>
<evidence type="ECO:0000256" key="8">
    <source>
        <dbReference type="ARBA" id="ARBA00022741"/>
    </source>
</evidence>
<dbReference type="KEGG" id="mmc:Mmcs_1348"/>
<dbReference type="Pfam" id="PF00672">
    <property type="entry name" value="HAMP"/>
    <property type="match status" value="1"/>
</dbReference>
<feature type="domain" description="Histidine kinase" evidence="17">
    <location>
        <begin position="304"/>
        <end position="521"/>
    </location>
</feature>
<dbReference type="InterPro" id="IPR003661">
    <property type="entry name" value="HisK_dim/P_dom"/>
</dbReference>
<keyword evidence="4" id="KW-1003">Cell membrane</keyword>
<dbReference type="SUPFAM" id="SSF47384">
    <property type="entry name" value="Homodimeric domain of signal transducing histidine kinase"/>
    <property type="match status" value="1"/>
</dbReference>
<dbReference type="InterPro" id="IPR036097">
    <property type="entry name" value="HisK_dim/P_sf"/>
</dbReference>
<feature type="compositionally biased region" description="Basic and acidic residues" evidence="15">
    <location>
        <begin position="539"/>
        <end position="555"/>
    </location>
</feature>
<evidence type="ECO:0000313" key="19">
    <source>
        <dbReference type="EMBL" id="ABG07460.1"/>
    </source>
</evidence>
<dbReference type="InterPro" id="IPR004358">
    <property type="entry name" value="Sig_transdc_His_kin-like_C"/>
</dbReference>
<dbReference type="SMART" id="SM00304">
    <property type="entry name" value="HAMP"/>
    <property type="match status" value="1"/>
</dbReference>
<dbReference type="PROSITE" id="PS50109">
    <property type="entry name" value="HIS_KIN"/>
    <property type="match status" value="1"/>
</dbReference>
<dbReference type="PRINTS" id="PR00344">
    <property type="entry name" value="BCTRLSENSOR"/>
</dbReference>
<dbReference type="Pfam" id="PF02518">
    <property type="entry name" value="HATPase_c"/>
    <property type="match status" value="1"/>
</dbReference>
<sequence length="555" mass="60379" precursor="true">MIWGARRRIRGGFWRSGPLIRGLTALGRALSLVWRRSLQVRVVSLTLGLSLAVILVLGFVLTSQITDRILEVKVKAATEEIEQARNTVGGIVGGEESRSLDSSLQLARNTLIDRKADAGSGPAGAYDAVLVVPGDGPRAATAAGPVSQVPEALRDFVKAGQVSYQYATVNADGFSGPALIVGSPTATSESEVTNLELYLIFPLNNEESTISLVRGTMATGGVVLLGLLAAIALLVARQIVLPVRSASRIAERFAEGHLSERMPVRGEDDMARLAVSFNDMAESLQRQITQLEEFGNLQRRFTSDVSHELRTPLTTVRMAADLIHDHSDDLDPALRRSTELMVSELDRFETLLSDLLEISRHDAGVAELSVESVDLRSTVRSALDNVGHLAQEADIELIVDQPAEEVIAEVDPRRVERILRNLIANAIDHAEHKPVRIRMAADEDTVAVTVRDYGVGLRPGEEKLVFSRFWRSDPSRVRRSGGTGLGLAISIEDARLHQGRLEAWGEPGNGACFRLTLPLVRGHKVTTSPLPLKPVQPDRNPRRGGRERQPAGETV</sequence>
<organism evidence="19">
    <name type="scientific">Mycobacterium sp. (strain MCS)</name>
    <dbReference type="NCBI Taxonomy" id="164756"/>
    <lineage>
        <taxon>Bacteria</taxon>
        <taxon>Bacillati</taxon>
        <taxon>Actinomycetota</taxon>
        <taxon>Actinomycetes</taxon>
        <taxon>Mycobacteriales</taxon>
        <taxon>Mycobacteriaceae</taxon>
        <taxon>Mycobacterium</taxon>
    </lineage>
</organism>
<dbReference type="PROSITE" id="PS50885">
    <property type="entry name" value="HAMP"/>
    <property type="match status" value="1"/>
</dbReference>
<keyword evidence="9 19" id="KW-0418">Kinase</keyword>
<feature type="domain" description="HAMP" evidence="18">
    <location>
        <begin position="237"/>
        <end position="289"/>
    </location>
</feature>
<evidence type="ECO:0000256" key="14">
    <source>
        <dbReference type="ARBA" id="ARBA00035305"/>
    </source>
</evidence>
<comment type="catalytic activity">
    <reaction evidence="1">
        <text>ATP + protein L-histidine = ADP + protein N-phospho-L-histidine.</text>
        <dbReference type="EC" id="2.7.13.3"/>
    </reaction>
</comment>
<evidence type="ECO:0000256" key="3">
    <source>
        <dbReference type="ARBA" id="ARBA00012438"/>
    </source>
</evidence>
<dbReference type="PANTHER" id="PTHR43547">
    <property type="entry name" value="TWO-COMPONENT HISTIDINE KINASE"/>
    <property type="match status" value="1"/>
</dbReference>
<keyword evidence="12" id="KW-0902">Two-component regulatory system</keyword>
<dbReference type="SMART" id="SM00387">
    <property type="entry name" value="HATPase_c"/>
    <property type="match status" value="1"/>
</dbReference>
<keyword evidence="7 16" id="KW-0812">Transmembrane</keyword>
<dbReference type="Pfam" id="PF00512">
    <property type="entry name" value="HisKA"/>
    <property type="match status" value="1"/>
</dbReference>
<dbReference type="FunFam" id="3.30.565.10:FF:000013">
    <property type="entry name" value="Two-component sensor histidine kinase"/>
    <property type="match status" value="1"/>
</dbReference>
<dbReference type="GO" id="GO:0005524">
    <property type="term" value="F:ATP binding"/>
    <property type="evidence" value="ECO:0007669"/>
    <property type="project" value="UniProtKB-KW"/>
</dbReference>
<dbReference type="CDD" id="cd00082">
    <property type="entry name" value="HisKA"/>
    <property type="match status" value="1"/>
</dbReference>
<keyword evidence="6" id="KW-0808">Transferase</keyword>
<accession>A0A5Q5BH23</accession>
<comment type="subcellular location">
    <subcellularLocation>
        <location evidence="2">Cell membrane</location>
        <topology evidence="2">Multi-pass membrane protein</topology>
    </subcellularLocation>
</comment>
<dbReference type="SUPFAM" id="SSF55874">
    <property type="entry name" value="ATPase domain of HSP90 chaperone/DNA topoisomerase II/histidine kinase"/>
    <property type="match status" value="1"/>
</dbReference>
<dbReference type="FunFam" id="1.10.287.130:FF:000010">
    <property type="entry name" value="Two-component sensor histidine kinase"/>
    <property type="match status" value="1"/>
</dbReference>
<dbReference type="Gene3D" id="3.30.565.10">
    <property type="entry name" value="Histidine kinase-like ATPase, C-terminal domain"/>
    <property type="match status" value="1"/>
</dbReference>
<feature type="transmembrane region" description="Helical" evidence="16">
    <location>
        <begin position="40"/>
        <end position="61"/>
    </location>
</feature>